<dbReference type="AlphaFoldDB" id="A0A347WD84"/>
<sequence>MPFISGDPIEAASVQQQGTDNMQSTLGQTLGAAVSEGIHDTPIMGIADWVRHRAQALDPNILTADQANSRYQAPGLKFSVPVSDALANDLYQQKHAQAVRQATMASGPGGILGGTARIGGGLLPQFLDPLNVASAFVPGMGEARAASILGRIGVDSSLAARGLAGATQGMAGQAVLEPLNYGISQDEHNDWTMGQALTNVAFGGLLGGGMHMAFPARELEKAQPTKDTAPTLDDMANPVSDRMESLSPEARNVATNEAIAALAQDRPNVVGELTDAIDPEGAGQEIPTRAQDQAQGMDDRPWPPTRPEDVPGTPLDAPVQVGHIPEGIDGVPSLPIILSEGQHYFPGSGAEKAGDNYGRLHIEAQHGRDIRSQGYPDAISFVRDTIGNMNEIRRDMGHNKAVALFASQIRGKTNSDSRHNAAILHLQEDGEGHYRVATAAPFRYRSLKKNELLWSQSALSGSPHPDGDHPSYAQSQVPSGSTGLGSGGMQSSAANILTDAAHRKILEDTPDITSSRRSVDQTEAAAPQVTGGTADDELAQARAAVDDASRRLGMATDGEGKTTMPEGMTDDDRKALDAIHEQTQRAEGDARAYEAAAGCMIRNMKNG</sequence>
<reference evidence="2 3" key="1">
    <citation type="submission" date="2017-08" db="EMBL/GenBank/DDBJ databases">
        <title>Complete genome sequence of Gluconacetobacter saccharivorans CV1 isolated from Fermented Vinegar.</title>
        <authorList>
            <person name="Kim S.-Y."/>
        </authorList>
    </citation>
    <scope>NUCLEOTIDE SEQUENCE [LARGE SCALE GENOMIC DNA]</scope>
    <source>
        <strain evidence="2 3">CV1</strain>
    </source>
</reference>
<evidence type="ECO:0000313" key="3">
    <source>
        <dbReference type="Proteomes" id="UP000264120"/>
    </source>
</evidence>
<accession>A0A347WD84</accession>
<name>A0A347WD84_9PROT</name>
<feature type="compositionally biased region" description="Polar residues" evidence="1">
    <location>
        <begin position="472"/>
        <end position="481"/>
    </location>
</feature>
<feature type="region of interest" description="Disordered" evidence="1">
    <location>
        <begin position="458"/>
        <end position="491"/>
    </location>
</feature>
<dbReference type="KEGG" id="ksc:CD178_02071"/>
<proteinExistence type="predicted"/>
<dbReference type="EMBL" id="CP023036">
    <property type="protein sequence ID" value="AXY22827.1"/>
    <property type="molecule type" value="Genomic_DNA"/>
</dbReference>
<feature type="region of interest" description="Disordered" evidence="1">
    <location>
        <begin position="278"/>
        <end position="304"/>
    </location>
</feature>
<evidence type="ECO:0000313" key="2">
    <source>
        <dbReference type="EMBL" id="AXY22827.1"/>
    </source>
</evidence>
<dbReference type="RefSeq" id="WP_118963041.1">
    <property type="nucleotide sequence ID" value="NZ_CP023036.1"/>
</dbReference>
<dbReference type="OrthoDB" id="7280386at2"/>
<feature type="region of interest" description="Disordered" evidence="1">
    <location>
        <begin position="508"/>
        <end position="535"/>
    </location>
</feature>
<feature type="region of interest" description="Disordered" evidence="1">
    <location>
        <begin position="550"/>
        <end position="569"/>
    </location>
</feature>
<protein>
    <submittedName>
        <fullName evidence="2">Uncharacterized protein</fullName>
    </submittedName>
</protein>
<evidence type="ECO:0000256" key="1">
    <source>
        <dbReference type="SAM" id="MobiDB-lite"/>
    </source>
</evidence>
<keyword evidence="3" id="KW-1185">Reference proteome</keyword>
<dbReference type="Proteomes" id="UP000264120">
    <property type="component" value="Chromosome"/>
</dbReference>
<gene>
    <name evidence="2" type="ORF">CD178_02071</name>
</gene>
<organism evidence="2 3">
    <name type="scientific">Komagataeibacter saccharivorans</name>
    <dbReference type="NCBI Taxonomy" id="265959"/>
    <lineage>
        <taxon>Bacteria</taxon>
        <taxon>Pseudomonadati</taxon>
        <taxon>Pseudomonadota</taxon>
        <taxon>Alphaproteobacteria</taxon>
        <taxon>Acetobacterales</taxon>
        <taxon>Acetobacteraceae</taxon>
        <taxon>Komagataeibacter</taxon>
    </lineage>
</organism>